<evidence type="ECO:0000313" key="4">
    <source>
        <dbReference type="Proteomes" id="UP000095284"/>
    </source>
</evidence>
<feature type="signal peptide" evidence="1">
    <location>
        <begin position="1"/>
        <end position="21"/>
    </location>
</feature>
<dbReference type="EMBL" id="CAJFDI010000004">
    <property type="protein sequence ID" value="CAD5225972.1"/>
    <property type="molecule type" value="Genomic_DNA"/>
</dbReference>
<reference evidence="6" key="1">
    <citation type="submission" date="2016-11" db="UniProtKB">
        <authorList>
            <consortium name="WormBaseParasite"/>
        </authorList>
    </citation>
    <scope>IDENTIFICATION</scope>
</reference>
<evidence type="ECO:0000313" key="6">
    <source>
        <dbReference type="WBParaSite" id="BXY_0032800.1"/>
    </source>
</evidence>
<sequence length="183" mass="19449">MSSLLLVAFLLLPIIVNSANATTTQSPSVATTVIKLQDAPLTVATLFPTIPTFPPPPTPIVLPTLPTLATLPTLPSLWKILGIPEPTLAPLAQLNGFQKNPQAVTIATLPTLAPWPTLPTNPSGVTVGVSDLKNRLDFDGFIDLMNQVLTQMGKDKVNQAEAEAFAQKIGFTTSSPPKMLHVR</sequence>
<dbReference type="WBParaSite" id="BXY_0032800.1">
    <property type="protein sequence ID" value="BXY_0032800.1"/>
    <property type="gene ID" value="BXY_0032800"/>
</dbReference>
<dbReference type="Proteomes" id="UP000095284">
    <property type="component" value="Unplaced"/>
</dbReference>
<dbReference type="EMBL" id="CAJFCV020000004">
    <property type="protein sequence ID" value="CAG9115259.1"/>
    <property type="molecule type" value="Genomic_DNA"/>
</dbReference>
<organism evidence="4 6">
    <name type="scientific">Bursaphelenchus xylophilus</name>
    <name type="common">Pinewood nematode worm</name>
    <name type="synonym">Aphelenchoides xylophilus</name>
    <dbReference type="NCBI Taxonomy" id="6326"/>
    <lineage>
        <taxon>Eukaryota</taxon>
        <taxon>Metazoa</taxon>
        <taxon>Ecdysozoa</taxon>
        <taxon>Nematoda</taxon>
        <taxon>Chromadorea</taxon>
        <taxon>Rhabditida</taxon>
        <taxon>Tylenchina</taxon>
        <taxon>Tylenchomorpha</taxon>
        <taxon>Aphelenchoidea</taxon>
        <taxon>Aphelenchoididae</taxon>
        <taxon>Bursaphelenchus</taxon>
    </lineage>
</organism>
<accession>A0A1I7RHZ9</accession>
<gene>
    <name evidence="2" type="ORF">BXYJ_LOCUS8812</name>
</gene>
<protein>
    <submittedName>
        <fullName evidence="2">(pine wood nematode) hypothetical protein</fullName>
    </submittedName>
</protein>
<proteinExistence type="predicted"/>
<name>A0A1I7RHZ9_BURXY</name>
<evidence type="ECO:0000313" key="3">
    <source>
        <dbReference type="EMBL" id="CAG9115259.1"/>
    </source>
</evidence>
<evidence type="ECO:0000313" key="2">
    <source>
        <dbReference type="EMBL" id="CAD5225972.1"/>
    </source>
</evidence>
<keyword evidence="1" id="KW-0732">Signal</keyword>
<reference evidence="3" key="2">
    <citation type="submission" date="2020-08" db="EMBL/GenBank/DDBJ databases">
        <authorList>
            <person name="Kikuchi T."/>
        </authorList>
    </citation>
    <scope>NUCLEOTIDE SEQUENCE</scope>
    <source>
        <strain evidence="2">Ka4C1</strain>
    </source>
</reference>
<feature type="chain" id="PRO_5035658898" evidence="1">
    <location>
        <begin position="22"/>
        <end position="183"/>
    </location>
</feature>
<dbReference type="SMR" id="A0A1I7RHZ9"/>
<dbReference type="Proteomes" id="UP000582659">
    <property type="component" value="Unassembled WGS sequence"/>
</dbReference>
<dbReference type="Proteomes" id="UP000659654">
    <property type="component" value="Unassembled WGS sequence"/>
</dbReference>
<evidence type="ECO:0000256" key="1">
    <source>
        <dbReference type="SAM" id="SignalP"/>
    </source>
</evidence>
<evidence type="ECO:0000313" key="5">
    <source>
        <dbReference type="Proteomes" id="UP000659654"/>
    </source>
</evidence>
<dbReference type="AlphaFoldDB" id="A0A1I7RHZ9"/>
<keyword evidence="5" id="KW-1185">Reference proteome</keyword>